<feature type="chain" id="PRO_5004952514" description="LTXXQ motif family protein" evidence="2">
    <location>
        <begin position="25"/>
        <end position="152"/>
    </location>
</feature>
<accession>X2LCB5</accession>
<dbReference type="EMBL" id="KF796603">
    <property type="protein sequence ID" value="AHN97872.1"/>
    <property type="molecule type" value="Genomic_DNA"/>
</dbReference>
<feature type="region of interest" description="Disordered" evidence="1">
    <location>
        <begin position="128"/>
        <end position="152"/>
    </location>
</feature>
<feature type="compositionally biased region" description="Basic and acidic residues" evidence="1">
    <location>
        <begin position="128"/>
        <end position="143"/>
    </location>
</feature>
<organism evidence="3">
    <name type="scientific">uncultured bacterium lac127</name>
    <dbReference type="NCBI Taxonomy" id="1447237"/>
    <lineage>
        <taxon>Bacteria</taxon>
        <taxon>environmental samples</taxon>
    </lineage>
</organism>
<feature type="signal peptide" evidence="2">
    <location>
        <begin position="1"/>
        <end position="24"/>
    </location>
</feature>
<dbReference type="AlphaFoldDB" id="X2LCB5"/>
<name>X2LCB5_9BACT</name>
<evidence type="ECO:0000256" key="2">
    <source>
        <dbReference type="SAM" id="SignalP"/>
    </source>
</evidence>
<evidence type="ECO:0008006" key="4">
    <source>
        <dbReference type="Google" id="ProtNLM"/>
    </source>
</evidence>
<protein>
    <recommendedName>
        <fullName evidence="4">LTXXQ motif family protein</fullName>
    </recommendedName>
</protein>
<feature type="region of interest" description="Disordered" evidence="1">
    <location>
        <begin position="22"/>
        <end position="42"/>
    </location>
</feature>
<evidence type="ECO:0000256" key="1">
    <source>
        <dbReference type="SAM" id="MobiDB-lite"/>
    </source>
</evidence>
<proteinExistence type="predicted"/>
<keyword evidence="2" id="KW-0732">Signal</keyword>
<evidence type="ECO:0000313" key="3">
    <source>
        <dbReference type="EMBL" id="AHN97872.1"/>
    </source>
</evidence>
<sequence length="152" mass="17576">MMQLHTMLAFTLAALAVGATPTLAQSSDRPTTPAAADSARRMKDPISRILEQRAQLKLTEDQVGRLEQIRTKYQEKNKARMEQLRRDRETWSALRASMDSARAEVAVVLTPEQEKQVEAMRDQWRREWREGHRGRPGGRHHDHDEDDDYRDG</sequence>
<reference evidence="3" key="1">
    <citation type="submission" date="2013-10" db="EMBL/GenBank/DDBJ databases">
        <title>Functional metagenomics reveals novel beta-galactosidases not predictable from gene sequences.</title>
        <authorList>
            <person name="Cheng J."/>
            <person name="Engel K."/>
            <person name="Romantsov T."/>
            <person name="Neufeld J.D."/>
            <person name="Rose D.R."/>
            <person name="Charles T.C."/>
        </authorList>
    </citation>
    <scope>NUCLEOTIDE SEQUENCE</scope>
</reference>